<evidence type="ECO:0000313" key="2">
    <source>
        <dbReference type="EMBL" id="KAF7380092.1"/>
    </source>
</evidence>
<evidence type="ECO:0000313" key="3">
    <source>
        <dbReference type="Proteomes" id="UP000614350"/>
    </source>
</evidence>
<name>A0A834J1R3_VESVU</name>
<evidence type="ECO:0000256" key="1">
    <source>
        <dbReference type="SAM" id="Coils"/>
    </source>
</evidence>
<dbReference type="Proteomes" id="UP000614350">
    <property type="component" value="Unassembled WGS sequence"/>
</dbReference>
<keyword evidence="3" id="KW-1185">Reference proteome</keyword>
<organism evidence="2 3">
    <name type="scientific">Vespula vulgaris</name>
    <name type="common">Yellow jacket</name>
    <name type="synonym">Wasp</name>
    <dbReference type="NCBI Taxonomy" id="7454"/>
    <lineage>
        <taxon>Eukaryota</taxon>
        <taxon>Metazoa</taxon>
        <taxon>Ecdysozoa</taxon>
        <taxon>Arthropoda</taxon>
        <taxon>Hexapoda</taxon>
        <taxon>Insecta</taxon>
        <taxon>Pterygota</taxon>
        <taxon>Neoptera</taxon>
        <taxon>Endopterygota</taxon>
        <taxon>Hymenoptera</taxon>
        <taxon>Apocrita</taxon>
        <taxon>Aculeata</taxon>
        <taxon>Vespoidea</taxon>
        <taxon>Vespidae</taxon>
        <taxon>Vespinae</taxon>
        <taxon>Vespula</taxon>
    </lineage>
</organism>
<feature type="coiled-coil region" evidence="1">
    <location>
        <begin position="129"/>
        <end position="157"/>
    </location>
</feature>
<sequence>MKKDRESVRRLKGDGLSVEMDSNNRILEVTGDGCKITLTKNCGSVRVVGDGCRIKVTHNVGDIIYTGDGGRVLLGPKSSKEKVQYFGEGGKISFDSDSKKINQNSESTRDVKESIVLKNYLGTDKEKSIEMEKKDTRKAKTEKLNLQKETKESLNRNKIRDKKEMKNIKTTTVFMTTNHESKDFFQVNKWFVSPTSIVRTFVEKVPTVTVRDEKKISTDSNK</sequence>
<gene>
    <name evidence="2" type="ORF">HZH66_014447</name>
</gene>
<keyword evidence="1" id="KW-0175">Coiled coil</keyword>
<reference evidence="2" key="1">
    <citation type="journal article" date="2020" name="G3 (Bethesda)">
        <title>High-Quality Assemblies for Three Invasive Social Wasps from the &lt;i&gt;Vespula&lt;/i&gt; Genus.</title>
        <authorList>
            <person name="Harrop T.W.R."/>
            <person name="Guhlin J."/>
            <person name="McLaughlin G.M."/>
            <person name="Permina E."/>
            <person name="Stockwell P."/>
            <person name="Gilligan J."/>
            <person name="Le Lec M.F."/>
            <person name="Gruber M.A.M."/>
            <person name="Quinn O."/>
            <person name="Lovegrove M."/>
            <person name="Duncan E.J."/>
            <person name="Remnant E.J."/>
            <person name="Van Eeckhoven J."/>
            <person name="Graham B."/>
            <person name="Knapp R.A."/>
            <person name="Langford K.W."/>
            <person name="Kronenberg Z."/>
            <person name="Press M.O."/>
            <person name="Eacker S.M."/>
            <person name="Wilson-Rankin E.E."/>
            <person name="Purcell J."/>
            <person name="Lester P.J."/>
            <person name="Dearden P.K."/>
        </authorList>
    </citation>
    <scope>NUCLEOTIDE SEQUENCE</scope>
    <source>
        <strain evidence="2">Marl-1</strain>
    </source>
</reference>
<comment type="caution">
    <text evidence="2">The sequence shown here is derived from an EMBL/GenBank/DDBJ whole genome shotgun (WGS) entry which is preliminary data.</text>
</comment>
<protein>
    <submittedName>
        <fullName evidence="2">Uncharacterized protein</fullName>
    </submittedName>
</protein>
<dbReference type="AlphaFoldDB" id="A0A834J1R3"/>
<proteinExistence type="predicted"/>
<dbReference type="EMBL" id="JACSEA010000022">
    <property type="protein sequence ID" value="KAF7380092.1"/>
    <property type="molecule type" value="Genomic_DNA"/>
</dbReference>
<accession>A0A834J1R3</accession>